<evidence type="ECO:0000313" key="1">
    <source>
        <dbReference type="EMBL" id="DAE05375.1"/>
    </source>
</evidence>
<organism evidence="1">
    <name type="scientific">Siphoviridae sp. cttm829</name>
    <dbReference type="NCBI Taxonomy" id="2825707"/>
    <lineage>
        <taxon>Viruses</taxon>
        <taxon>Duplodnaviria</taxon>
        <taxon>Heunggongvirae</taxon>
        <taxon>Uroviricota</taxon>
        <taxon>Caudoviricetes</taxon>
    </lineage>
</organism>
<protein>
    <submittedName>
        <fullName evidence="1">Putative tail protein</fullName>
    </submittedName>
</protein>
<reference evidence="1" key="1">
    <citation type="journal article" date="2021" name="Proc. Natl. Acad. Sci. U.S.A.">
        <title>A Catalog of Tens of Thousands of Viruses from Human Metagenomes Reveals Hidden Associations with Chronic Diseases.</title>
        <authorList>
            <person name="Tisza M.J."/>
            <person name="Buck C.B."/>
        </authorList>
    </citation>
    <scope>NUCLEOTIDE SEQUENCE</scope>
    <source>
        <strain evidence="1">Cttm829</strain>
    </source>
</reference>
<name>A0A8S5PDW4_9CAUD</name>
<proteinExistence type="predicted"/>
<sequence length="1128" mass="126101">MEQIIITRKDGTTYPLAVKREATDIKEARQSWGLLGDDVVNISIESPYPQHYEIGDYFNVFGRTYKLNQLPRVRKVGTHKFNYELTFEGVQYDLLRAFYDVTIETTGNTLQDVQGDALTGGLKRFASVLISNANRVFPGKWKLGVCPDTVADKTLTFGDGDNCLAVFQNLCKTFDVEASISERVGVYTIDFVKHVGVTHPFTFEFGKGKGLYALDRQNVDSSNIVTRLKVFGSDDNITNKYRANRLCLPGKSKAQSFIEQSEAVQKYGIHEARKIFEDIKPTFNGKVTAIVVENVLQFKDANMFDLNAKETDGKTTKYLVAGVSAKIHFNTGNLAGYEFDIHKYDHSTRTFTLKKLTDDRGDVFPSATSVAFQVAVGDEYKILDVTLPEQYQTEAEQKLQEQGYEYYRQNSQPKVKYGLSVSKSYLKRMFGEDVEASLFSPGDYINIKDDDIGVNKAIRIQSLQRNLLDVYDYTLTISDTAENNITTRVISELIDIDKITTTHNLKDPARAKANWRSSREVMNMVFDPDGDYYTDKIKPNSIDTLALSVGAKSMQFALQNIVFEPNYQGQKNVVRVSAGILTHYTIEEQPRAWIISSVVAGLPEDGIPYYIFARCNKSSRSASIVFSNTPIKVDQDAMNYHFWIGVVNSVDATLQARSIALSYGFSMINGRFIKTGRIESADGSTYFDLDDGEIGGHIVFTSNGQAQSLEDFSADIHNQIDGKIETWFQETTPSLIWKTNEERIKHVGDLWFNAKTKELKRFSATYAWELIEDKTAIKALDDASKAQDTANGKRRVFVNTPYTPYDIGDLWLDGNVLRRCKVVRLQGEYNETDWVLGVSYDNTKTTIDGGLVTSGTIQVAGDNTSILAGMTGKGTVADSVRFWAGATFENRGRAPFRVLQDGTAYAERLIIDGDSTFSGKVKGVVGSFKTLLCVNDQGEEVGSISFGRDGKMWFEGDLHLQGYNQSLNRGYRLYASDIWCRGSFGTRNSNTLIVSGSYGYFFPNGLDDEKKVYVSFQSDQSKGVTYYNIPLYGKDGDFAGFPVDLLIFNATTRFNYCLIGAKGKTIKIANANDKLSQYIYVHGSLEEIRGGAVTACTNIGYENMIPIQDANVLGAGWLLEAIRDNNWG</sequence>
<accession>A0A8S5PDW4</accession>
<dbReference type="EMBL" id="BK015409">
    <property type="protein sequence ID" value="DAE05375.1"/>
    <property type="molecule type" value="Genomic_DNA"/>
</dbReference>